<protein>
    <submittedName>
        <fullName evidence="1">Uncharacterized protein</fullName>
    </submittedName>
</protein>
<evidence type="ECO:0000313" key="1">
    <source>
        <dbReference type="EMBL" id="KAH8015743.1"/>
    </source>
</evidence>
<dbReference type="Proteomes" id="UP000827872">
    <property type="component" value="Linkage Group LG01"/>
</dbReference>
<evidence type="ECO:0000313" key="2">
    <source>
        <dbReference type="Proteomes" id="UP000827872"/>
    </source>
</evidence>
<reference evidence="1" key="1">
    <citation type="submission" date="2021-08" db="EMBL/GenBank/DDBJ databases">
        <title>The first chromosome-level gecko genome reveals the dynamic sex chromosomes of Neotropical dwarf geckos (Sphaerodactylidae: Sphaerodactylus).</title>
        <authorList>
            <person name="Pinto B.J."/>
            <person name="Keating S.E."/>
            <person name="Gamble T."/>
        </authorList>
    </citation>
    <scope>NUCLEOTIDE SEQUENCE</scope>
    <source>
        <strain evidence="1">TG3544</strain>
    </source>
</reference>
<gene>
    <name evidence="1" type="ORF">K3G42_008069</name>
</gene>
<organism evidence="1 2">
    <name type="scientific">Sphaerodactylus townsendi</name>
    <dbReference type="NCBI Taxonomy" id="933632"/>
    <lineage>
        <taxon>Eukaryota</taxon>
        <taxon>Metazoa</taxon>
        <taxon>Chordata</taxon>
        <taxon>Craniata</taxon>
        <taxon>Vertebrata</taxon>
        <taxon>Euteleostomi</taxon>
        <taxon>Lepidosauria</taxon>
        <taxon>Squamata</taxon>
        <taxon>Bifurcata</taxon>
        <taxon>Gekkota</taxon>
        <taxon>Sphaerodactylidae</taxon>
        <taxon>Sphaerodactylus</taxon>
    </lineage>
</organism>
<accession>A0ACB8G820</accession>
<proteinExistence type="predicted"/>
<comment type="caution">
    <text evidence="1">The sequence shown here is derived from an EMBL/GenBank/DDBJ whole genome shotgun (WGS) entry which is preliminary data.</text>
</comment>
<keyword evidence="2" id="KW-1185">Reference proteome</keyword>
<name>A0ACB8G820_9SAUR</name>
<dbReference type="EMBL" id="CM037614">
    <property type="protein sequence ID" value="KAH8015743.1"/>
    <property type="molecule type" value="Genomic_DNA"/>
</dbReference>
<sequence length="107" mass="11355">MQISSQYLSELWQSKSMKVTKTERVKASNRLLGNESPARQKEPRLAKGTGGLVATAGLAAELGTSGSGVVLPALEVPLGGLETAVPRQHVLSVVCLLVKIKCSMHIF</sequence>